<dbReference type="SMART" id="SM00388">
    <property type="entry name" value="HisKA"/>
    <property type="match status" value="1"/>
</dbReference>
<feature type="transmembrane region" description="Helical" evidence="6">
    <location>
        <begin position="75"/>
        <end position="93"/>
    </location>
</feature>
<dbReference type="InterPro" id="IPR001789">
    <property type="entry name" value="Sig_transdc_resp-reg_receiver"/>
</dbReference>
<organism evidence="9 10">
    <name type="scientific">Limnohabitans lacus</name>
    <dbReference type="NCBI Taxonomy" id="3045173"/>
    <lineage>
        <taxon>Bacteria</taxon>
        <taxon>Pseudomonadati</taxon>
        <taxon>Pseudomonadota</taxon>
        <taxon>Betaproteobacteria</taxon>
        <taxon>Burkholderiales</taxon>
        <taxon>Comamonadaceae</taxon>
        <taxon>Limnohabitans</taxon>
    </lineage>
</organism>
<dbReference type="PANTHER" id="PTHR45339">
    <property type="entry name" value="HYBRID SIGNAL TRANSDUCTION HISTIDINE KINASE J"/>
    <property type="match status" value="1"/>
</dbReference>
<keyword evidence="6" id="KW-0472">Membrane</keyword>
<dbReference type="InterPro" id="IPR036890">
    <property type="entry name" value="HATPase_C_sf"/>
</dbReference>
<dbReference type="Gene3D" id="1.10.287.130">
    <property type="match status" value="1"/>
</dbReference>
<feature type="modified residue" description="4-aspartylphosphate" evidence="5">
    <location>
        <position position="505"/>
    </location>
</feature>
<dbReference type="SUPFAM" id="SSF47384">
    <property type="entry name" value="Homodimeric domain of signal transducing histidine kinase"/>
    <property type="match status" value="1"/>
</dbReference>
<evidence type="ECO:0000256" key="5">
    <source>
        <dbReference type="PROSITE-ProRule" id="PRU00169"/>
    </source>
</evidence>
<dbReference type="PROSITE" id="PS50109">
    <property type="entry name" value="HIS_KIN"/>
    <property type="match status" value="1"/>
</dbReference>
<sequence length="579" mass="64482">MAIAGLIERMTGFAGEEDSRHFRRKLLVIYLLAVGLTSLVFYLIPPGYYDRNANLAVSLLTLMMLPWVRVRSGLIPLTHLLTMISLALVTYIASQSGGINSSALVWLNVLAVPVLMLDGPRAAVVWILVILSTILGLLMCTQWGLFDSHIHITQQAVPWAFMNQALAMGNLMLAVRLYEYLHDQQMGQLEERNLELQNTHHALLQAQAHKDEFVAAVGHELRTPMNAILGFNGVLRQELADHPEQVEVVDHIRRSTGHLLQVVNDILDFSQLQAGKLVLHHEDFKLQNLMTEALQTDAEKARNKGLDWGGQLDPALPLHVNADRSRLLQILRNLLSNALKFTDQGHVRLSICAGDGRMHFEISDTGRGIAPDQQAVIFKRFEHADMQTTRTYGGTGLGLSICEKLVQLHGGQIGVRSQEGEGATFWFDIPLQEAKETSNHEPSEARLSEDEALQILVVDDNAMNLMVARLQLQKCWPQATIVTCETAAQALLVLDEQGFDVALVDMVMPDMDGMALTHHVRQRFPAMTRSMPIIALTANTHPVDRQRCLDAGMDDVLDKPIDLQTLVRCVSRHVLKARG</sequence>
<evidence type="ECO:0000313" key="10">
    <source>
        <dbReference type="Proteomes" id="UP001431902"/>
    </source>
</evidence>
<protein>
    <recommendedName>
        <fullName evidence="2">histidine kinase</fullName>
        <ecNumber evidence="2">2.7.13.3</ecNumber>
    </recommendedName>
</protein>
<dbReference type="InterPro" id="IPR003594">
    <property type="entry name" value="HATPase_dom"/>
</dbReference>
<dbReference type="Pfam" id="PF00512">
    <property type="entry name" value="HisKA"/>
    <property type="match status" value="1"/>
</dbReference>
<evidence type="ECO:0000259" key="8">
    <source>
        <dbReference type="PROSITE" id="PS50110"/>
    </source>
</evidence>
<evidence type="ECO:0000256" key="3">
    <source>
        <dbReference type="ARBA" id="ARBA00022553"/>
    </source>
</evidence>
<keyword evidence="3 5" id="KW-0597">Phosphoprotein</keyword>
<dbReference type="RefSeq" id="WP_283223446.1">
    <property type="nucleotide sequence ID" value="NZ_JASGBH010000002.1"/>
</dbReference>
<keyword evidence="6" id="KW-0812">Transmembrane</keyword>
<evidence type="ECO:0000256" key="4">
    <source>
        <dbReference type="ARBA" id="ARBA00023012"/>
    </source>
</evidence>
<comment type="caution">
    <text evidence="9">The sequence shown here is derived from an EMBL/GenBank/DDBJ whole genome shotgun (WGS) entry which is preliminary data.</text>
</comment>
<evidence type="ECO:0000256" key="2">
    <source>
        <dbReference type="ARBA" id="ARBA00012438"/>
    </source>
</evidence>
<dbReference type="InterPro" id="IPR004358">
    <property type="entry name" value="Sig_transdc_His_kin-like_C"/>
</dbReference>
<keyword evidence="6" id="KW-1133">Transmembrane helix</keyword>
<feature type="transmembrane region" description="Helical" evidence="6">
    <location>
        <begin position="26"/>
        <end position="45"/>
    </location>
</feature>
<feature type="transmembrane region" description="Helical" evidence="6">
    <location>
        <begin position="99"/>
        <end position="117"/>
    </location>
</feature>
<dbReference type="Gene3D" id="3.30.565.10">
    <property type="entry name" value="Histidine kinase-like ATPase, C-terminal domain"/>
    <property type="match status" value="1"/>
</dbReference>
<dbReference type="SMART" id="SM00448">
    <property type="entry name" value="REC"/>
    <property type="match status" value="1"/>
</dbReference>
<dbReference type="InterPro" id="IPR011006">
    <property type="entry name" value="CheY-like_superfamily"/>
</dbReference>
<feature type="domain" description="Histidine kinase" evidence="7">
    <location>
        <begin position="216"/>
        <end position="433"/>
    </location>
</feature>
<keyword evidence="10" id="KW-1185">Reference proteome</keyword>
<dbReference type="CDD" id="cd16922">
    <property type="entry name" value="HATPase_EvgS-ArcB-TorS-like"/>
    <property type="match status" value="1"/>
</dbReference>
<dbReference type="InterPro" id="IPR036097">
    <property type="entry name" value="HisK_dim/P_sf"/>
</dbReference>
<proteinExistence type="predicted"/>
<dbReference type="InterPro" id="IPR003661">
    <property type="entry name" value="HisK_dim/P_dom"/>
</dbReference>
<dbReference type="PANTHER" id="PTHR45339:SF1">
    <property type="entry name" value="HYBRID SIGNAL TRANSDUCTION HISTIDINE KINASE J"/>
    <property type="match status" value="1"/>
</dbReference>
<dbReference type="Gene3D" id="3.40.50.2300">
    <property type="match status" value="1"/>
</dbReference>
<dbReference type="InterPro" id="IPR005467">
    <property type="entry name" value="His_kinase_dom"/>
</dbReference>
<evidence type="ECO:0000259" key="7">
    <source>
        <dbReference type="PROSITE" id="PS50109"/>
    </source>
</evidence>
<dbReference type="SUPFAM" id="SSF55874">
    <property type="entry name" value="ATPase domain of HSP90 chaperone/DNA topoisomerase II/histidine kinase"/>
    <property type="match status" value="1"/>
</dbReference>
<evidence type="ECO:0000256" key="6">
    <source>
        <dbReference type="SAM" id="Phobius"/>
    </source>
</evidence>
<evidence type="ECO:0000256" key="1">
    <source>
        <dbReference type="ARBA" id="ARBA00000085"/>
    </source>
</evidence>
<comment type="catalytic activity">
    <reaction evidence="1">
        <text>ATP + protein L-histidine = ADP + protein N-phospho-L-histidine.</text>
        <dbReference type="EC" id="2.7.13.3"/>
    </reaction>
</comment>
<gene>
    <name evidence="9" type="ORF">QLQ16_04295</name>
</gene>
<name>A0ABT6X4L6_9BURK</name>
<keyword evidence="9" id="KW-0547">Nucleotide-binding</keyword>
<feature type="domain" description="Response regulatory" evidence="8">
    <location>
        <begin position="454"/>
        <end position="574"/>
    </location>
</feature>
<keyword evidence="4" id="KW-0902">Two-component regulatory system</keyword>
<dbReference type="CDD" id="cd17546">
    <property type="entry name" value="REC_hyHK_CKI1_RcsC-like"/>
    <property type="match status" value="1"/>
</dbReference>
<dbReference type="CDD" id="cd00082">
    <property type="entry name" value="HisKA"/>
    <property type="match status" value="1"/>
</dbReference>
<dbReference type="EMBL" id="JASGBH010000002">
    <property type="protein sequence ID" value="MDI9233053.1"/>
    <property type="molecule type" value="Genomic_DNA"/>
</dbReference>
<dbReference type="PROSITE" id="PS50110">
    <property type="entry name" value="RESPONSE_REGULATORY"/>
    <property type="match status" value="1"/>
</dbReference>
<accession>A0ABT6X4L6</accession>
<dbReference type="SUPFAM" id="SSF52172">
    <property type="entry name" value="CheY-like"/>
    <property type="match status" value="1"/>
</dbReference>
<dbReference type="GO" id="GO:0005524">
    <property type="term" value="F:ATP binding"/>
    <property type="evidence" value="ECO:0007669"/>
    <property type="project" value="UniProtKB-KW"/>
</dbReference>
<dbReference type="EC" id="2.7.13.3" evidence="2"/>
<dbReference type="PRINTS" id="PR00344">
    <property type="entry name" value="BCTRLSENSOR"/>
</dbReference>
<dbReference type="SMART" id="SM00387">
    <property type="entry name" value="HATPase_c"/>
    <property type="match status" value="1"/>
</dbReference>
<dbReference type="Pfam" id="PF00072">
    <property type="entry name" value="Response_reg"/>
    <property type="match status" value="1"/>
</dbReference>
<keyword evidence="9" id="KW-0067">ATP-binding</keyword>
<feature type="transmembrane region" description="Helical" evidence="6">
    <location>
        <begin position="124"/>
        <end position="145"/>
    </location>
</feature>
<reference evidence="9" key="1">
    <citation type="submission" date="2023-05" db="EMBL/GenBank/DDBJ databases">
        <title>Limnohabitans sp. strain HM2-2 Genome sequencing and assembly.</title>
        <authorList>
            <person name="Jung Y."/>
        </authorList>
    </citation>
    <scope>NUCLEOTIDE SEQUENCE</scope>
    <source>
        <strain evidence="9">HM2-2</strain>
    </source>
</reference>
<dbReference type="Pfam" id="PF02518">
    <property type="entry name" value="HATPase_c"/>
    <property type="match status" value="1"/>
</dbReference>
<feature type="transmembrane region" description="Helical" evidence="6">
    <location>
        <begin position="157"/>
        <end position="178"/>
    </location>
</feature>
<dbReference type="Proteomes" id="UP001431902">
    <property type="component" value="Unassembled WGS sequence"/>
</dbReference>
<evidence type="ECO:0000313" key="9">
    <source>
        <dbReference type="EMBL" id="MDI9233053.1"/>
    </source>
</evidence>